<dbReference type="GO" id="GO:0016020">
    <property type="term" value="C:membrane"/>
    <property type="evidence" value="ECO:0007669"/>
    <property type="project" value="InterPro"/>
</dbReference>
<dbReference type="InterPro" id="IPR001650">
    <property type="entry name" value="Helicase_C-like"/>
</dbReference>
<keyword evidence="6" id="KW-1133">Transmembrane helix</keyword>
<dbReference type="Gene3D" id="3.40.50.300">
    <property type="entry name" value="P-loop containing nucleotide triphosphate hydrolases"/>
    <property type="match status" value="2"/>
</dbReference>
<dbReference type="Gene3D" id="1.20.210.10">
    <property type="entry name" value="Cytochrome c oxidase-like, subunit I domain"/>
    <property type="match status" value="4"/>
</dbReference>
<feature type="transmembrane region" description="Helical" evidence="6">
    <location>
        <begin position="1483"/>
        <end position="1499"/>
    </location>
</feature>
<feature type="transmembrane region" description="Helical" evidence="6">
    <location>
        <begin position="1297"/>
        <end position="1318"/>
    </location>
</feature>
<dbReference type="GO" id="GO:0009060">
    <property type="term" value="P:aerobic respiration"/>
    <property type="evidence" value="ECO:0007669"/>
    <property type="project" value="InterPro"/>
</dbReference>
<dbReference type="GO" id="GO:0004386">
    <property type="term" value="F:helicase activity"/>
    <property type="evidence" value="ECO:0007669"/>
    <property type="project" value="UniProtKB-KW"/>
</dbReference>
<evidence type="ECO:0000259" key="8">
    <source>
        <dbReference type="PROSITE" id="PS51194"/>
    </source>
</evidence>
<evidence type="ECO:0000256" key="5">
    <source>
        <dbReference type="SAM" id="MobiDB-lite"/>
    </source>
</evidence>
<keyword evidence="3" id="KW-0347">Helicase</keyword>
<dbReference type="PANTHER" id="PTHR18934:SF99">
    <property type="entry name" value="ATP-DEPENDENT RNA HELICASE DHX37-RELATED"/>
    <property type="match status" value="1"/>
</dbReference>
<dbReference type="InterPro" id="IPR014001">
    <property type="entry name" value="Helicase_ATP-bd"/>
</dbReference>
<feature type="region of interest" description="Disordered" evidence="5">
    <location>
        <begin position="293"/>
        <end position="312"/>
    </location>
</feature>
<dbReference type="Gene3D" id="1.20.120.1080">
    <property type="match status" value="1"/>
</dbReference>
<sequence length="1561" mass="173946">MTSAGRSVPISGKSTGIPLVCLDAGRAAKRRIVCTQPRRIAAVSLASRLSSLLHSVPGRLVGYRVRFEKKTCGDTVLEYVTDGWLNAFMNTDPLLKLYDTLIIDEVHERSLNIDLLLARIDRVLLQRPEFRLILSSATLDADTLRGHFPLSVPAEDGAQNFPADQYYRTNLSERTEEEQAQDELPGRIAALAEELCQREPGDILVFLSGRREIEEIAEKLRGRAVDAEILMLYAEMSAGAYDRAFAPAKQRKIILATNVAETSLTIPGIRYVIDSGRVKISRFNPRTSVRSLQEEPTAQDAAEQRKGRCGRTAPGILYTRTDYNTRAERTLPQILREDLSELILRLKSSGLYLPDLRFPDPPEPDKIRGALKLLTELGALDNSHRLTPDGREMARQPLHPRTARIILTAVRRRCLYDAVIAVAGAGRELHPAVQLLISPDSDLLTLINLHRFYREQNPAGSSRSRIRRFCREHGLSYKRISIWLDTADDILRNLPPGTPPPRPPDNTDSHALHLSFLSGFLHHIGQFDRGKNAYRTVGGRTFRLFPKPIFCRKKSQWLLAPDMFETGDLFAAWHAKITPAQIEEAGNAHLKRSYGDAYWDRESATVKTDETVTLFGLPLFVRRPVLYGRINREKANAVFIRQALIENNFDCPFPFLTHNKTVRALAEEYAVRRRRTDISDNDEALTAFYTARVQGVASMRDFQKLINAKNGDRFLYLTPADIIPPEFMDTEILFPSKLTLADTDCPIRYTFKEGTEDDGAHIRIPLSVFRRLDAHRLEYGLPGTIDAKTAALFRRLPRDIRRRLIPIEENAAKAAAILKHFFEAGKSGACVPPETGEFYASLSRITEAETGVTVPPEAWQTDAVPPHLQLYITVTDARGTEIYTGRNIKEMSRAVAHRLSPVSGNPTASAGRTSYLKLLADEEFSELQFYRTVPAGIRSDYPINAYTGLLYDAAASCLYEVHFLNRREAFTTTFGTSLEIYTCTVSCGGIFQLLKSNNPDNTCPDADSAVQEWLKKLTARTLLSHPAMHRQTGAKTMQAAEEIQRAFCLELSLLNKGFTGIAESLTLIRKDFGKVPPAGDRSDEAELARECDSLFRRFLHAELLPEAILRLPVYAECLRARKNMLKTSPVIYRNACREAYLPNLFPPLTASLDILFSGGTKNFLFAQSLKSVSTPFPHDSVAKGFILSAVVWGIAGMLIGVWIAFALVFPNITGDLRWLTFNRLRPLHTNGVIYGFVLSTIFAAWYYMSQRLRKTASGFIQPRHSAGGYLPAFGAGDLISSRCVLPGGKKHSMFPSGVSMLYLFNNFAIPTYLITGTGKWTHAVSAYAGSNDANVQWWWGHNAVGFVLTVPIIAMAYYAIPKQSNQPTLGMIFSLILILPSWGSMINLLLTVSGKWEQLKTDPILKFLVIGSTFYGLATLEGPIQAIKSVNALAHFTDWIVGHVHSGALGWVGFTCMGTIISSCRACGTVRCILKKSRPRNSGCKHSALCFTGLMWRATDQYGSLAYSFLDTVIALKPYWILRGVGGTIYLIGFFMFGYNLIRTIQGTPVKTGAVNPVPAA</sequence>
<dbReference type="SMART" id="SM00847">
    <property type="entry name" value="HA2"/>
    <property type="match status" value="1"/>
</dbReference>
<dbReference type="InterPro" id="IPR007502">
    <property type="entry name" value="Helicase-assoc_dom"/>
</dbReference>
<dbReference type="Pfam" id="PF11898">
    <property type="entry name" value="DUF3418"/>
    <property type="match status" value="1"/>
</dbReference>
<dbReference type="PANTHER" id="PTHR18934">
    <property type="entry name" value="ATP-DEPENDENT RNA HELICASE"/>
    <property type="match status" value="1"/>
</dbReference>
<dbReference type="GO" id="GO:0005524">
    <property type="term" value="F:ATP binding"/>
    <property type="evidence" value="ECO:0007669"/>
    <property type="project" value="UniProtKB-KW"/>
</dbReference>
<evidence type="ECO:0000256" key="3">
    <source>
        <dbReference type="ARBA" id="ARBA00022806"/>
    </source>
</evidence>
<dbReference type="CDD" id="cd18791">
    <property type="entry name" value="SF2_C_RHA"/>
    <property type="match status" value="1"/>
</dbReference>
<dbReference type="EMBL" id="JAEAOA010001141">
    <property type="protein sequence ID" value="KAK3606791.1"/>
    <property type="molecule type" value="Genomic_DNA"/>
</dbReference>
<dbReference type="InterPro" id="IPR036927">
    <property type="entry name" value="Cyt_c_oxase-like_su1_sf"/>
</dbReference>
<dbReference type="PROSITE" id="PS51192">
    <property type="entry name" value="HELICASE_ATP_BIND_1"/>
    <property type="match status" value="1"/>
</dbReference>
<evidence type="ECO:0000313" key="9">
    <source>
        <dbReference type="EMBL" id="KAK3606791.1"/>
    </source>
</evidence>
<dbReference type="InterPro" id="IPR027417">
    <property type="entry name" value="P-loop_NTPase"/>
</dbReference>
<dbReference type="Proteomes" id="UP001195483">
    <property type="component" value="Unassembled WGS sequence"/>
</dbReference>
<dbReference type="CDD" id="cd17917">
    <property type="entry name" value="DEXHc_RHA-like"/>
    <property type="match status" value="1"/>
</dbReference>
<keyword evidence="4" id="KW-0067">ATP-binding</keyword>
<dbReference type="PROSITE" id="PS51194">
    <property type="entry name" value="HELICASE_CTER"/>
    <property type="match status" value="1"/>
</dbReference>
<feature type="domain" description="Helicase C-terminal" evidence="8">
    <location>
        <begin position="187"/>
        <end position="350"/>
    </location>
</feature>
<comment type="caution">
    <text evidence="9">The sequence shown here is derived from an EMBL/GenBank/DDBJ whole genome shotgun (WGS) entry which is preliminary data.</text>
</comment>
<dbReference type="SMART" id="SM00490">
    <property type="entry name" value="HELICc"/>
    <property type="match status" value="1"/>
</dbReference>
<gene>
    <name evidence="9" type="ORF">CHS0354_018385</name>
</gene>
<dbReference type="GO" id="GO:0020037">
    <property type="term" value="F:heme binding"/>
    <property type="evidence" value="ECO:0007669"/>
    <property type="project" value="InterPro"/>
</dbReference>
<dbReference type="GO" id="GO:0004129">
    <property type="term" value="F:cytochrome-c oxidase activity"/>
    <property type="evidence" value="ECO:0007669"/>
    <property type="project" value="InterPro"/>
</dbReference>
<reference evidence="9" key="1">
    <citation type="journal article" date="2021" name="Genome Biol. Evol.">
        <title>A High-Quality Reference Genome for a Parasitic Bivalve with Doubly Uniparental Inheritance (Bivalvia: Unionida).</title>
        <authorList>
            <person name="Smith C.H."/>
        </authorList>
    </citation>
    <scope>NUCLEOTIDE SEQUENCE</scope>
    <source>
        <strain evidence="9">CHS0354</strain>
    </source>
</reference>
<dbReference type="InterPro" id="IPR048333">
    <property type="entry name" value="HA2_WH"/>
</dbReference>
<proteinExistence type="predicted"/>
<feature type="transmembrane region" description="Helical" evidence="6">
    <location>
        <begin position="1519"/>
        <end position="1542"/>
    </location>
</feature>
<evidence type="ECO:0000313" key="10">
    <source>
        <dbReference type="Proteomes" id="UP001195483"/>
    </source>
</evidence>
<feature type="domain" description="Helicase ATP-binding" evidence="7">
    <location>
        <begin position="1"/>
        <end position="157"/>
    </location>
</feature>
<dbReference type="SUPFAM" id="SSF52540">
    <property type="entry name" value="P-loop containing nucleoside triphosphate hydrolases"/>
    <property type="match status" value="1"/>
</dbReference>
<protein>
    <recommendedName>
        <fullName evidence="11">RNA helicase</fullName>
    </recommendedName>
</protein>
<feature type="transmembrane region" description="Helical" evidence="6">
    <location>
        <begin position="1338"/>
        <end position="1360"/>
    </location>
</feature>
<accession>A0AAE0TAT2</accession>
<keyword evidence="1" id="KW-0547">Nucleotide-binding</keyword>
<keyword evidence="10" id="KW-1185">Reference proteome</keyword>
<dbReference type="GO" id="GO:0016787">
    <property type="term" value="F:hydrolase activity"/>
    <property type="evidence" value="ECO:0007669"/>
    <property type="project" value="UniProtKB-KW"/>
</dbReference>
<evidence type="ECO:0008006" key="11">
    <source>
        <dbReference type="Google" id="ProtNLM"/>
    </source>
</evidence>
<dbReference type="InterPro" id="IPR000883">
    <property type="entry name" value="Cyt_C_Oxase_1"/>
</dbReference>
<evidence type="ECO:0000256" key="1">
    <source>
        <dbReference type="ARBA" id="ARBA00022741"/>
    </source>
</evidence>
<dbReference type="Pfam" id="PF00115">
    <property type="entry name" value="COX1"/>
    <property type="match status" value="2"/>
</dbReference>
<feature type="transmembrane region" description="Helical" evidence="6">
    <location>
        <begin position="1231"/>
        <end position="1248"/>
    </location>
</feature>
<evidence type="ECO:0000259" key="7">
    <source>
        <dbReference type="PROSITE" id="PS51192"/>
    </source>
</evidence>
<dbReference type="SMART" id="SM00487">
    <property type="entry name" value="DEXDc"/>
    <property type="match status" value="1"/>
</dbReference>
<evidence type="ECO:0000256" key="2">
    <source>
        <dbReference type="ARBA" id="ARBA00022801"/>
    </source>
</evidence>
<evidence type="ECO:0000256" key="4">
    <source>
        <dbReference type="ARBA" id="ARBA00022840"/>
    </source>
</evidence>
<keyword evidence="2" id="KW-0378">Hydrolase</keyword>
<reference evidence="9" key="3">
    <citation type="submission" date="2023-05" db="EMBL/GenBank/DDBJ databases">
        <authorList>
            <person name="Smith C.H."/>
        </authorList>
    </citation>
    <scope>NUCLEOTIDE SEQUENCE</scope>
    <source>
        <strain evidence="9">CHS0354</strain>
        <tissue evidence="9">Mantle</tissue>
    </source>
</reference>
<feature type="transmembrane region" description="Helical" evidence="6">
    <location>
        <begin position="1372"/>
        <end position="1392"/>
    </location>
</feature>
<dbReference type="Pfam" id="PF00271">
    <property type="entry name" value="Helicase_C"/>
    <property type="match status" value="1"/>
</dbReference>
<organism evidence="9 10">
    <name type="scientific">Potamilus streckersoni</name>
    <dbReference type="NCBI Taxonomy" id="2493646"/>
    <lineage>
        <taxon>Eukaryota</taxon>
        <taxon>Metazoa</taxon>
        <taxon>Spiralia</taxon>
        <taxon>Lophotrochozoa</taxon>
        <taxon>Mollusca</taxon>
        <taxon>Bivalvia</taxon>
        <taxon>Autobranchia</taxon>
        <taxon>Heteroconchia</taxon>
        <taxon>Palaeoheterodonta</taxon>
        <taxon>Unionida</taxon>
        <taxon>Unionoidea</taxon>
        <taxon>Unionidae</taxon>
        <taxon>Ambleminae</taxon>
        <taxon>Lampsilini</taxon>
        <taxon>Potamilus</taxon>
    </lineage>
</organism>
<feature type="transmembrane region" description="Helical" evidence="6">
    <location>
        <begin position="1404"/>
        <end position="1420"/>
    </location>
</feature>
<dbReference type="SUPFAM" id="SSF81442">
    <property type="entry name" value="Cytochrome c oxidase subunit I-like"/>
    <property type="match status" value="1"/>
</dbReference>
<evidence type="ECO:0000256" key="6">
    <source>
        <dbReference type="SAM" id="Phobius"/>
    </source>
</evidence>
<dbReference type="GO" id="GO:0003723">
    <property type="term" value="F:RNA binding"/>
    <property type="evidence" value="ECO:0007669"/>
    <property type="project" value="TreeGrafter"/>
</dbReference>
<reference evidence="9" key="2">
    <citation type="journal article" date="2021" name="Genome Biol. Evol.">
        <title>Developing a high-quality reference genome for a parasitic bivalve with doubly uniparental inheritance (Bivalvia: Unionida).</title>
        <authorList>
            <person name="Smith C.H."/>
        </authorList>
    </citation>
    <scope>NUCLEOTIDE SEQUENCE</scope>
    <source>
        <strain evidence="9">CHS0354</strain>
        <tissue evidence="9">Mantle</tissue>
    </source>
</reference>
<dbReference type="InterPro" id="IPR024590">
    <property type="entry name" value="HrpA_C"/>
</dbReference>
<feature type="transmembrane region" description="Helical" evidence="6">
    <location>
        <begin position="1185"/>
        <end position="1210"/>
    </location>
</feature>
<keyword evidence="6" id="KW-0812">Transmembrane</keyword>
<name>A0AAE0TAT2_9BIVA</name>
<dbReference type="Pfam" id="PF04408">
    <property type="entry name" value="WHD_HA2"/>
    <property type="match status" value="1"/>
</dbReference>
<keyword evidence="6" id="KW-0472">Membrane</keyword>